<evidence type="ECO:0000313" key="7">
    <source>
        <dbReference type="Proteomes" id="UP001597532"/>
    </source>
</evidence>
<evidence type="ECO:0000259" key="4">
    <source>
        <dbReference type="Pfam" id="PF02576"/>
    </source>
</evidence>
<evidence type="ECO:0000256" key="3">
    <source>
        <dbReference type="HAMAP-Rule" id="MF_01077"/>
    </source>
</evidence>
<dbReference type="Pfam" id="PF17384">
    <property type="entry name" value="DUF150_C"/>
    <property type="match status" value="1"/>
</dbReference>
<comment type="caution">
    <text evidence="6">The sequence shown here is derived from an EMBL/GenBank/DDBJ whole genome shotgun (WGS) entry which is preliminary data.</text>
</comment>
<dbReference type="InterPro" id="IPR035956">
    <property type="entry name" value="RimP_N_sf"/>
</dbReference>
<dbReference type="PANTHER" id="PTHR33867:SF1">
    <property type="entry name" value="RIBOSOME MATURATION FACTOR RIMP"/>
    <property type="match status" value="1"/>
</dbReference>
<dbReference type="HAMAP" id="MF_01077">
    <property type="entry name" value="RimP"/>
    <property type="match status" value="1"/>
</dbReference>
<protein>
    <recommendedName>
        <fullName evidence="3">Ribosome maturation factor RimP</fullName>
    </recommendedName>
</protein>
<dbReference type="CDD" id="cd01734">
    <property type="entry name" value="YlxS_C"/>
    <property type="match status" value="1"/>
</dbReference>
<dbReference type="Pfam" id="PF02576">
    <property type="entry name" value="RimP_N"/>
    <property type="match status" value="1"/>
</dbReference>
<evidence type="ECO:0000256" key="2">
    <source>
        <dbReference type="ARBA" id="ARBA00022517"/>
    </source>
</evidence>
<name>A0ABW5VC92_9FLAO</name>
<dbReference type="InterPro" id="IPR028989">
    <property type="entry name" value="RimP_N"/>
</dbReference>
<keyword evidence="2 3" id="KW-0690">Ribosome biogenesis</keyword>
<comment type="subcellular location">
    <subcellularLocation>
        <location evidence="3">Cytoplasm</location>
    </subcellularLocation>
</comment>
<dbReference type="InterPro" id="IPR028998">
    <property type="entry name" value="RimP_C"/>
</dbReference>
<evidence type="ECO:0000256" key="1">
    <source>
        <dbReference type="ARBA" id="ARBA00022490"/>
    </source>
</evidence>
<reference evidence="7" key="1">
    <citation type="journal article" date="2019" name="Int. J. Syst. Evol. Microbiol.">
        <title>The Global Catalogue of Microorganisms (GCM) 10K type strain sequencing project: providing services to taxonomists for standard genome sequencing and annotation.</title>
        <authorList>
            <consortium name="The Broad Institute Genomics Platform"/>
            <consortium name="The Broad Institute Genome Sequencing Center for Infectious Disease"/>
            <person name="Wu L."/>
            <person name="Ma J."/>
        </authorList>
    </citation>
    <scope>NUCLEOTIDE SEQUENCE [LARGE SCALE GENOMIC DNA]</scope>
    <source>
        <strain evidence="7">KCTC 52924</strain>
    </source>
</reference>
<dbReference type="Gene3D" id="2.30.30.180">
    <property type="entry name" value="Ribosome maturation factor RimP, C-terminal domain"/>
    <property type="match status" value="1"/>
</dbReference>
<dbReference type="InterPro" id="IPR003728">
    <property type="entry name" value="Ribosome_maturation_RimP"/>
</dbReference>
<organism evidence="6 7">
    <name type="scientific">Arenibacter antarcticus</name>
    <dbReference type="NCBI Taxonomy" id="2040469"/>
    <lineage>
        <taxon>Bacteria</taxon>
        <taxon>Pseudomonadati</taxon>
        <taxon>Bacteroidota</taxon>
        <taxon>Flavobacteriia</taxon>
        <taxon>Flavobacteriales</taxon>
        <taxon>Flavobacteriaceae</taxon>
        <taxon>Arenibacter</taxon>
    </lineage>
</organism>
<dbReference type="RefSeq" id="WP_251808875.1">
    <property type="nucleotide sequence ID" value="NZ_CP166679.1"/>
</dbReference>
<gene>
    <name evidence="3 6" type="primary">rimP</name>
    <name evidence="6" type="ORF">ACFS1K_05200</name>
</gene>
<proteinExistence type="inferred from homology"/>
<sequence length="153" mass="17090">MLKEKVTTLLEAALEENESLFLLDFSIGADNKIKITLDGDHGVTLQDCMNVSRAIEHNLDREEEDFALEVASAGAASPIKLPRQFRKNIGRKIEVKTLDSELEGTLTEATEESITLEWKDREPKPVGKGKITVQKKQLIAISDIKEAKVILKF</sequence>
<accession>A0ABW5VC92</accession>
<dbReference type="Gene3D" id="3.30.300.70">
    <property type="entry name" value="RimP-like superfamily, N-terminal"/>
    <property type="match status" value="1"/>
</dbReference>
<comment type="similarity">
    <text evidence="3">Belongs to the RimP family.</text>
</comment>
<keyword evidence="7" id="KW-1185">Reference proteome</keyword>
<evidence type="ECO:0000259" key="5">
    <source>
        <dbReference type="Pfam" id="PF17384"/>
    </source>
</evidence>
<dbReference type="EMBL" id="JBHUOK010000008">
    <property type="protein sequence ID" value="MFD2789153.1"/>
    <property type="molecule type" value="Genomic_DNA"/>
</dbReference>
<dbReference type="Proteomes" id="UP001597532">
    <property type="component" value="Unassembled WGS sequence"/>
</dbReference>
<dbReference type="NCBIfam" id="NF002531">
    <property type="entry name" value="PRK02001.1"/>
    <property type="match status" value="1"/>
</dbReference>
<keyword evidence="1 3" id="KW-0963">Cytoplasm</keyword>
<comment type="function">
    <text evidence="3">Required for maturation of 30S ribosomal subunits.</text>
</comment>
<feature type="domain" description="Ribosome maturation factor RimP N-terminal" evidence="4">
    <location>
        <begin position="17"/>
        <end position="75"/>
    </location>
</feature>
<feature type="domain" description="Ribosome maturation factor RimP C-terminal" evidence="5">
    <location>
        <begin position="80"/>
        <end position="153"/>
    </location>
</feature>
<dbReference type="SUPFAM" id="SSF75420">
    <property type="entry name" value="YhbC-like, N-terminal domain"/>
    <property type="match status" value="1"/>
</dbReference>
<dbReference type="PANTHER" id="PTHR33867">
    <property type="entry name" value="RIBOSOME MATURATION FACTOR RIMP"/>
    <property type="match status" value="1"/>
</dbReference>
<evidence type="ECO:0000313" key="6">
    <source>
        <dbReference type="EMBL" id="MFD2789153.1"/>
    </source>
</evidence>